<dbReference type="OrthoDB" id="501320at2"/>
<dbReference type="GO" id="GO:0005524">
    <property type="term" value="F:ATP binding"/>
    <property type="evidence" value="ECO:0007669"/>
    <property type="project" value="UniProtKB-KW"/>
</dbReference>
<evidence type="ECO:0000313" key="10">
    <source>
        <dbReference type="EMBL" id="KRK32666.1"/>
    </source>
</evidence>
<evidence type="ECO:0000256" key="5">
    <source>
        <dbReference type="ARBA" id="ARBA00022741"/>
    </source>
</evidence>
<dbReference type="GO" id="GO:0043190">
    <property type="term" value="C:ATP-binding cassette (ABC) transporter complex"/>
    <property type="evidence" value="ECO:0007669"/>
    <property type="project" value="TreeGrafter"/>
</dbReference>
<feature type="domain" description="ABC transporter" evidence="9">
    <location>
        <begin position="254"/>
        <end position="472"/>
    </location>
</feature>
<dbReference type="InterPro" id="IPR015856">
    <property type="entry name" value="ABC_transpr_CbiO/EcfA_su"/>
</dbReference>
<evidence type="ECO:0000256" key="2">
    <source>
        <dbReference type="ARBA" id="ARBA00005417"/>
    </source>
</evidence>
<dbReference type="InterPro" id="IPR027417">
    <property type="entry name" value="P-loop_NTPase"/>
</dbReference>
<evidence type="ECO:0000259" key="9">
    <source>
        <dbReference type="PROSITE" id="PS50893"/>
    </source>
</evidence>
<comment type="similarity">
    <text evidence="2">Belongs to the ABC transporter superfamily.</text>
</comment>
<dbReference type="PANTHER" id="PTHR43553">
    <property type="entry name" value="HEAVY METAL TRANSPORTER"/>
    <property type="match status" value="1"/>
</dbReference>
<organism evidence="10 11">
    <name type="scientific">Loigolactobacillus bifermentans DSM 20003</name>
    <dbReference type="NCBI Taxonomy" id="1423726"/>
    <lineage>
        <taxon>Bacteria</taxon>
        <taxon>Bacillati</taxon>
        <taxon>Bacillota</taxon>
        <taxon>Bacilli</taxon>
        <taxon>Lactobacillales</taxon>
        <taxon>Lactobacillaceae</taxon>
        <taxon>Loigolactobacillus</taxon>
    </lineage>
</organism>
<dbReference type="InterPro" id="IPR050095">
    <property type="entry name" value="ECF_ABC_transporter_ATP-bd"/>
</dbReference>
<dbReference type="Pfam" id="PF00005">
    <property type="entry name" value="ABC_tran"/>
    <property type="match status" value="2"/>
</dbReference>
<dbReference type="EMBL" id="AZDA01000140">
    <property type="protein sequence ID" value="KRK32666.1"/>
    <property type="molecule type" value="Genomic_DNA"/>
</dbReference>
<protein>
    <submittedName>
        <fullName evidence="10">ABC-type cobalt transport system, ATPase component</fullName>
    </submittedName>
</protein>
<dbReference type="SUPFAM" id="SSF52540">
    <property type="entry name" value="P-loop containing nucleoside triphosphate hydrolases"/>
    <property type="match status" value="2"/>
</dbReference>
<evidence type="ECO:0000313" key="11">
    <source>
        <dbReference type="Proteomes" id="UP000051461"/>
    </source>
</evidence>
<dbReference type="PROSITE" id="PS00211">
    <property type="entry name" value="ABC_TRANSPORTER_1"/>
    <property type="match status" value="2"/>
</dbReference>
<keyword evidence="11" id="KW-1185">Reference proteome</keyword>
<dbReference type="Gene3D" id="3.40.50.300">
    <property type="entry name" value="P-loop containing nucleotide triphosphate hydrolases"/>
    <property type="match status" value="2"/>
</dbReference>
<dbReference type="InterPro" id="IPR003593">
    <property type="entry name" value="AAA+_ATPase"/>
</dbReference>
<dbReference type="PATRIC" id="fig|1423726.3.peg.2175"/>
<feature type="domain" description="ABC transporter" evidence="9">
    <location>
        <begin position="4"/>
        <end position="244"/>
    </location>
</feature>
<dbReference type="PANTHER" id="PTHR43553:SF27">
    <property type="entry name" value="ENERGY-COUPLING FACTOR TRANSPORTER ATP-BINDING PROTEIN ECFA2"/>
    <property type="match status" value="1"/>
</dbReference>
<dbReference type="GO" id="GO:0042626">
    <property type="term" value="F:ATPase-coupled transmembrane transporter activity"/>
    <property type="evidence" value="ECO:0007669"/>
    <property type="project" value="TreeGrafter"/>
</dbReference>
<name>A0A0R1GMY6_9LACO</name>
<reference evidence="10 11" key="1">
    <citation type="journal article" date="2015" name="Genome Announc.">
        <title>Expanding the biotechnology potential of lactobacilli through comparative genomics of 213 strains and associated genera.</title>
        <authorList>
            <person name="Sun Z."/>
            <person name="Harris H.M."/>
            <person name="McCann A."/>
            <person name="Guo C."/>
            <person name="Argimon S."/>
            <person name="Zhang W."/>
            <person name="Yang X."/>
            <person name="Jeffery I.B."/>
            <person name="Cooney J.C."/>
            <person name="Kagawa T.F."/>
            <person name="Liu W."/>
            <person name="Song Y."/>
            <person name="Salvetti E."/>
            <person name="Wrobel A."/>
            <person name="Rasinkangas P."/>
            <person name="Parkhill J."/>
            <person name="Rea M.C."/>
            <person name="O'Sullivan O."/>
            <person name="Ritari J."/>
            <person name="Douillard F.P."/>
            <person name="Paul Ross R."/>
            <person name="Yang R."/>
            <person name="Briner A.E."/>
            <person name="Felis G.E."/>
            <person name="de Vos W.M."/>
            <person name="Barrangou R."/>
            <person name="Klaenhammer T.R."/>
            <person name="Caufield P.W."/>
            <person name="Cui Y."/>
            <person name="Zhang H."/>
            <person name="O'Toole P.W."/>
        </authorList>
    </citation>
    <scope>NUCLEOTIDE SEQUENCE [LARGE SCALE GENOMIC DNA]</scope>
    <source>
        <strain evidence="10 11">DSM 20003</strain>
    </source>
</reference>
<evidence type="ECO:0000256" key="6">
    <source>
        <dbReference type="ARBA" id="ARBA00022840"/>
    </source>
</evidence>
<comment type="caution">
    <text evidence="10">The sequence shown here is derived from an EMBL/GenBank/DDBJ whole genome shotgun (WGS) entry which is preliminary data.</text>
</comment>
<accession>A0A0R1GMY6</accession>
<evidence type="ECO:0000256" key="1">
    <source>
        <dbReference type="ARBA" id="ARBA00004202"/>
    </source>
</evidence>
<keyword evidence="6" id="KW-0067">ATP-binding</keyword>
<keyword evidence="5" id="KW-0547">Nucleotide-binding</keyword>
<dbReference type="Proteomes" id="UP000051461">
    <property type="component" value="Unassembled WGS sequence"/>
</dbReference>
<dbReference type="AlphaFoldDB" id="A0A0R1GMY6"/>
<evidence type="ECO:0000256" key="4">
    <source>
        <dbReference type="ARBA" id="ARBA00022475"/>
    </source>
</evidence>
<evidence type="ECO:0000256" key="3">
    <source>
        <dbReference type="ARBA" id="ARBA00022448"/>
    </source>
</evidence>
<keyword evidence="8" id="KW-0472">Membrane</keyword>
<dbReference type="CDD" id="cd03225">
    <property type="entry name" value="ABC_cobalt_CbiO_domain1"/>
    <property type="match status" value="2"/>
</dbReference>
<keyword evidence="3" id="KW-0813">Transport</keyword>
<dbReference type="InterPro" id="IPR017871">
    <property type="entry name" value="ABC_transporter-like_CS"/>
</dbReference>
<dbReference type="STRING" id="1423726.FC07_GL002099"/>
<keyword evidence="4" id="KW-1003">Cell membrane</keyword>
<keyword evidence="7" id="KW-1278">Translocase</keyword>
<comment type="subcellular location">
    <subcellularLocation>
        <location evidence="1">Cell membrane</location>
        <topology evidence="1">Peripheral membrane protein</topology>
    </subcellularLocation>
</comment>
<dbReference type="GO" id="GO:0016887">
    <property type="term" value="F:ATP hydrolysis activity"/>
    <property type="evidence" value="ECO:0007669"/>
    <property type="project" value="InterPro"/>
</dbReference>
<dbReference type="PROSITE" id="PS50893">
    <property type="entry name" value="ABC_TRANSPORTER_2"/>
    <property type="match status" value="2"/>
</dbReference>
<dbReference type="RefSeq" id="WP_057905922.1">
    <property type="nucleotide sequence ID" value="NZ_AZDA01000140.1"/>
</dbReference>
<gene>
    <name evidence="10" type="ORF">FC07_GL002099</name>
</gene>
<evidence type="ECO:0000256" key="8">
    <source>
        <dbReference type="ARBA" id="ARBA00023136"/>
    </source>
</evidence>
<dbReference type="SMART" id="SM00382">
    <property type="entry name" value="AAA"/>
    <property type="match status" value="2"/>
</dbReference>
<proteinExistence type="inferred from homology"/>
<sequence>MDKLVINHVTFQYRQTSAAVLQDVHLQLAPGSFNVLYGPSGSGKSTLLRLIAGLYPEYGGHLTQGEILIDGQNIETWTTQQMAQKVAILFQNPHDQFSMQTVEREFIFTLENLGVPVATMDALIDQSLQRLGITALRQRHLTTLSGGELQKVSLAITLAMGSDLIILDEPFASIDLKSRQALLQLLKELQQTEHKTILITDHDLSGYQNLIDQLYHFEHGQVTPVADPAAVFNTFATYQQAFHFKLPVGEEPLLEITQLGLKTPAKTLLAATNLTIFKGKLCLLTGENGCGKSTFFAALTRLHDFEGTILYQNQSILKYKARDFAKQVALVFQDAQLQYLKLTLQEELALSLKHARFPELWDDAVLTDYLTRLHLDQLREQVIYQLSGGQKKKLQILEMLILGSPVLLMDEPLAGLDIDSLQVVIDLVRTMAQKQQQTIIMISHQLSGLQAYFDYHLTLADHQLTYTELITVNKNIE</sequence>
<evidence type="ECO:0000256" key="7">
    <source>
        <dbReference type="ARBA" id="ARBA00022967"/>
    </source>
</evidence>
<dbReference type="InterPro" id="IPR003439">
    <property type="entry name" value="ABC_transporter-like_ATP-bd"/>
</dbReference>